<dbReference type="EMBL" id="PKGU01000001">
    <property type="protein sequence ID" value="PKZ15960.1"/>
    <property type="molecule type" value="Genomic_DNA"/>
</dbReference>
<dbReference type="PANTHER" id="PTHR36840:SF1">
    <property type="entry name" value="BLL5714 PROTEIN"/>
    <property type="match status" value="1"/>
</dbReference>
<comment type="caution">
    <text evidence="2">The sequence shown here is derived from an EMBL/GenBank/DDBJ whole genome shotgun (WGS) entry which is preliminary data.</text>
</comment>
<dbReference type="Proteomes" id="UP000242263">
    <property type="component" value="Unassembled WGS sequence"/>
</dbReference>
<sequence>MLYCRALRKRSIVVCVAQLLIKSTESTRGHTYARKIAKKVSAAELFYDLVFVYAVSQITEIFEPLHHHAVTWITVLLYITVFISFIGSWNIQNIYSNRFGEHNLKDIISMTVLQMRLLLLWDITQPLNLSKTLSSFPLD</sequence>
<name>A0A2I1M746_9BIFI</name>
<protein>
    <recommendedName>
        <fullName evidence="4">Low temperature requirement protein A</fullName>
    </recommendedName>
</protein>
<feature type="transmembrane region" description="Helical" evidence="1">
    <location>
        <begin position="69"/>
        <end position="89"/>
    </location>
</feature>
<organism evidence="2 3">
    <name type="scientific">Alloscardovia omnicolens</name>
    <dbReference type="NCBI Taxonomy" id="419015"/>
    <lineage>
        <taxon>Bacteria</taxon>
        <taxon>Bacillati</taxon>
        <taxon>Actinomycetota</taxon>
        <taxon>Actinomycetes</taxon>
        <taxon>Bifidobacteriales</taxon>
        <taxon>Bifidobacteriaceae</taxon>
        <taxon>Alloscardovia</taxon>
    </lineage>
</organism>
<gene>
    <name evidence="2" type="ORF">CYJ32_00475</name>
</gene>
<keyword evidence="1" id="KW-0812">Transmembrane</keyword>
<feature type="transmembrane region" description="Helical" evidence="1">
    <location>
        <begin position="45"/>
        <end position="63"/>
    </location>
</feature>
<keyword evidence="1" id="KW-1133">Transmembrane helix</keyword>
<dbReference type="PANTHER" id="PTHR36840">
    <property type="entry name" value="BLL5714 PROTEIN"/>
    <property type="match status" value="1"/>
</dbReference>
<keyword evidence="1" id="KW-0472">Membrane</keyword>
<dbReference type="InterPro" id="IPR010640">
    <property type="entry name" value="Low_temperature_requirement_A"/>
</dbReference>
<evidence type="ECO:0000313" key="2">
    <source>
        <dbReference type="EMBL" id="PKZ15960.1"/>
    </source>
</evidence>
<dbReference type="Pfam" id="PF06772">
    <property type="entry name" value="LtrA"/>
    <property type="match status" value="1"/>
</dbReference>
<dbReference type="AlphaFoldDB" id="A0A2I1M746"/>
<evidence type="ECO:0000313" key="3">
    <source>
        <dbReference type="Proteomes" id="UP000242263"/>
    </source>
</evidence>
<accession>A0A2I1M746</accession>
<reference evidence="2 3" key="1">
    <citation type="submission" date="2017-12" db="EMBL/GenBank/DDBJ databases">
        <title>Phylogenetic diversity of female urinary microbiome.</title>
        <authorList>
            <person name="Thomas-White K."/>
            <person name="Wolfe A.J."/>
        </authorList>
    </citation>
    <scope>NUCLEOTIDE SEQUENCE [LARGE SCALE GENOMIC DNA]</scope>
    <source>
        <strain evidence="2 3">UMB0064</strain>
    </source>
</reference>
<evidence type="ECO:0000256" key="1">
    <source>
        <dbReference type="SAM" id="Phobius"/>
    </source>
</evidence>
<proteinExistence type="predicted"/>
<evidence type="ECO:0008006" key="4">
    <source>
        <dbReference type="Google" id="ProtNLM"/>
    </source>
</evidence>